<accession>A0A482XLL3</accession>
<dbReference type="AlphaFoldDB" id="A0A482XLL3"/>
<evidence type="ECO:0000313" key="2">
    <source>
        <dbReference type="Proteomes" id="UP000291343"/>
    </source>
</evidence>
<gene>
    <name evidence="1" type="ORF">LSTR_LSTR002585</name>
</gene>
<organism evidence="1 2">
    <name type="scientific">Laodelphax striatellus</name>
    <name type="common">Small brown planthopper</name>
    <name type="synonym">Delphax striatella</name>
    <dbReference type="NCBI Taxonomy" id="195883"/>
    <lineage>
        <taxon>Eukaryota</taxon>
        <taxon>Metazoa</taxon>
        <taxon>Ecdysozoa</taxon>
        <taxon>Arthropoda</taxon>
        <taxon>Hexapoda</taxon>
        <taxon>Insecta</taxon>
        <taxon>Pterygota</taxon>
        <taxon>Neoptera</taxon>
        <taxon>Paraneoptera</taxon>
        <taxon>Hemiptera</taxon>
        <taxon>Auchenorrhyncha</taxon>
        <taxon>Fulgoroidea</taxon>
        <taxon>Delphacidae</taxon>
        <taxon>Criomorphinae</taxon>
        <taxon>Laodelphax</taxon>
    </lineage>
</organism>
<dbReference type="EMBL" id="QKKF02005739">
    <property type="protein sequence ID" value="RZF46722.1"/>
    <property type="molecule type" value="Genomic_DNA"/>
</dbReference>
<dbReference type="Proteomes" id="UP000291343">
    <property type="component" value="Unassembled WGS sequence"/>
</dbReference>
<reference evidence="1 2" key="1">
    <citation type="journal article" date="2017" name="Gigascience">
        <title>Genome sequence of the small brown planthopper, Laodelphax striatellus.</title>
        <authorList>
            <person name="Zhu J."/>
            <person name="Jiang F."/>
            <person name="Wang X."/>
            <person name="Yang P."/>
            <person name="Bao Y."/>
            <person name="Zhao W."/>
            <person name="Wang W."/>
            <person name="Lu H."/>
            <person name="Wang Q."/>
            <person name="Cui N."/>
            <person name="Li J."/>
            <person name="Chen X."/>
            <person name="Luo L."/>
            <person name="Yu J."/>
            <person name="Kang L."/>
            <person name="Cui F."/>
        </authorList>
    </citation>
    <scope>NUCLEOTIDE SEQUENCE [LARGE SCALE GENOMIC DNA]</scope>
    <source>
        <strain evidence="1">Lst14</strain>
    </source>
</reference>
<evidence type="ECO:0000313" key="1">
    <source>
        <dbReference type="EMBL" id="RZF46722.1"/>
    </source>
</evidence>
<name>A0A482XLL3_LAOST</name>
<sequence length="73" mass="7943">MHRKRVIGSLAEDWNLGPAYFQTCSAYAEAAPILLTNGSQAMVINAQLSFMMSSLCRLWSEAVGGSGRHRAGR</sequence>
<comment type="caution">
    <text evidence="1">The sequence shown here is derived from an EMBL/GenBank/DDBJ whole genome shotgun (WGS) entry which is preliminary data.</text>
</comment>
<dbReference type="InParanoid" id="A0A482XLL3"/>
<protein>
    <submittedName>
        <fullName evidence="1">Uncharacterized protein</fullName>
    </submittedName>
</protein>
<proteinExistence type="predicted"/>
<keyword evidence="2" id="KW-1185">Reference proteome</keyword>